<dbReference type="EMBL" id="AYYI01000072">
    <property type="protein sequence ID" value="KRM95273.1"/>
    <property type="molecule type" value="Genomic_DNA"/>
</dbReference>
<evidence type="ECO:0000313" key="3">
    <source>
        <dbReference type="Proteomes" id="UP000051638"/>
    </source>
</evidence>
<feature type="compositionally biased region" description="Basic and acidic residues" evidence="1">
    <location>
        <begin position="44"/>
        <end position="54"/>
    </location>
</feature>
<dbReference type="PATRIC" id="fig|1423796.3.peg.2200"/>
<accession>A0A0R2D3V8</accession>
<sequence>MRRTDYGMVSGWQERNLLAKIDRELEQQAKQKIKDKHKQQLKQYKSDVSDLIKQ</sequence>
<protein>
    <submittedName>
        <fullName evidence="2">Uncharacterized protein</fullName>
    </submittedName>
</protein>
<evidence type="ECO:0000256" key="1">
    <source>
        <dbReference type="SAM" id="MobiDB-lite"/>
    </source>
</evidence>
<proteinExistence type="predicted"/>
<evidence type="ECO:0000313" key="2">
    <source>
        <dbReference type="EMBL" id="KRM95273.1"/>
    </source>
</evidence>
<dbReference type="AlphaFoldDB" id="A0A0R2D3V8"/>
<keyword evidence="3" id="KW-1185">Reference proteome</keyword>
<comment type="caution">
    <text evidence="2">The sequence shown here is derived from an EMBL/GenBank/DDBJ whole genome shotgun (WGS) entry which is preliminary data.</text>
</comment>
<organism evidence="2 3">
    <name type="scientific">Loigolactobacillus rennini DSM 20253</name>
    <dbReference type="NCBI Taxonomy" id="1423796"/>
    <lineage>
        <taxon>Bacteria</taxon>
        <taxon>Bacillati</taxon>
        <taxon>Bacillota</taxon>
        <taxon>Bacilli</taxon>
        <taxon>Lactobacillales</taxon>
        <taxon>Lactobacillaceae</taxon>
        <taxon>Loigolactobacillus</taxon>
    </lineage>
</organism>
<feature type="region of interest" description="Disordered" evidence="1">
    <location>
        <begin position="29"/>
        <end position="54"/>
    </location>
</feature>
<dbReference type="STRING" id="1423796.FC24_GL002169"/>
<dbReference type="Proteomes" id="UP000051638">
    <property type="component" value="Unassembled WGS sequence"/>
</dbReference>
<name>A0A0R2D3V8_9LACO</name>
<reference evidence="2 3" key="1">
    <citation type="journal article" date="2015" name="Genome Announc.">
        <title>Expanding the biotechnology potential of lactobacilli through comparative genomics of 213 strains and associated genera.</title>
        <authorList>
            <person name="Sun Z."/>
            <person name="Harris H.M."/>
            <person name="McCann A."/>
            <person name="Guo C."/>
            <person name="Argimon S."/>
            <person name="Zhang W."/>
            <person name="Yang X."/>
            <person name="Jeffery I.B."/>
            <person name="Cooney J.C."/>
            <person name="Kagawa T.F."/>
            <person name="Liu W."/>
            <person name="Song Y."/>
            <person name="Salvetti E."/>
            <person name="Wrobel A."/>
            <person name="Rasinkangas P."/>
            <person name="Parkhill J."/>
            <person name="Rea M.C."/>
            <person name="O'Sullivan O."/>
            <person name="Ritari J."/>
            <person name="Douillard F.P."/>
            <person name="Paul Ross R."/>
            <person name="Yang R."/>
            <person name="Briner A.E."/>
            <person name="Felis G.E."/>
            <person name="de Vos W.M."/>
            <person name="Barrangou R."/>
            <person name="Klaenhammer T.R."/>
            <person name="Caufield P.W."/>
            <person name="Cui Y."/>
            <person name="Zhang H."/>
            <person name="O'Toole P.W."/>
        </authorList>
    </citation>
    <scope>NUCLEOTIDE SEQUENCE [LARGE SCALE GENOMIC DNA]</scope>
    <source>
        <strain evidence="2 3">DSM 20253</strain>
    </source>
</reference>
<gene>
    <name evidence="2" type="ORF">FC24_GL002169</name>
</gene>
<feature type="compositionally biased region" description="Basic residues" evidence="1">
    <location>
        <begin position="31"/>
        <end position="40"/>
    </location>
</feature>
<dbReference type="RefSeq" id="WP_157059113.1">
    <property type="nucleotide sequence ID" value="NZ_AYYI01000072.1"/>
</dbReference>